<dbReference type="RefSeq" id="WP_169456152.1">
    <property type="nucleotide sequence ID" value="NZ_CP051774.1"/>
</dbReference>
<keyword evidence="2" id="KW-1185">Reference proteome</keyword>
<evidence type="ECO:0000313" key="2">
    <source>
        <dbReference type="Proteomes" id="UP000501812"/>
    </source>
</evidence>
<accession>A0A858RKA2</accession>
<reference evidence="1 2" key="1">
    <citation type="submission" date="2020-04" db="EMBL/GenBank/DDBJ databases">
        <title>Luteolibacter sp. G-1-1-1 isolated from soil.</title>
        <authorList>
            <person name="Dahal R.H."/>
        </authorList>
    </citation>
    <scope>NUCLEOTIDE SEQUENCE [LARGE SCALE GENOMIC DNA]</scope>
    <source>
        <strain evidence="1 2">G-1-1-1</strain>
    </source>
</reference>
<dbReference type="EMBL" id="CP051774">
    <property type="protein sequence ID" value="QJE97726.1"/>
    <property type="molecule type" value="Genomic_DNA"/>
</dbReference>
<evidence type="ECO:0000313" key="1">
    <source>
        <dbReference type="EMBL" id="QJE97726.1"/>
    </source>
</evidence>
<organism evidence="1 2">
    <name type="scientific">Luteolibacter luteus</name>
    <dbReference type="NCBI Taxonomy" id="2728835"/>
    <lineage>
        <taxon>Bacteria</taxon>
        <taxon>Pseudomonadati</taxon>
        <taxon>Verrucomicrobiota</taxon>
        <taxon>Verrucomicrobiia</taxon>
        <taxon>Verrucomicrobiales</taxon>
        <taxon>Verrucomicrobiaceae</taxon>
        <taxon>Luteolibacter</taxon>
    </lineage>
</organism>
<gene>
    <name evidence="1" type="ORF">HHL09_18705</name>
</gene>
<name>A0A858RKA2_9BACT</name>
<dbReference type="AlphaFoldDB" id="A0A858RKA2"/>
<protein>
    <submittedName>
        <fullName evidence="1">Uncharacterized protein</fullName>
    </submittedName>
</protein>
<dbReference type="Proteomes" id="UP000501812">
    <property type="component" value="Chromosome"/>
</dbReference>
<dbReference type="KEGG" id="luo:HHL09_18705"/>
<sequence length="289" mass="30779">MEPRNFFRAIVTCIALWTLVPLAEGQVTCWAPGMTGSVTLSENNRSGSVSLGKPYRYEVYGVAGRLVLGDKAVNTLISGGKFHQKLLGVIPTGAVVDSTAFVQLQTGLTQLYPEKLSVTSSTPGAAVGPLLKYGTRWTLCDPRNPVNVNLSFHMVGSNLLTALLPGLLSPSYYNLNPSGHFYVLGEYHPAPPVMTGDISVATNSVIYGSAVPLSYRIDRVELPPVFRPPFIGLDLGDINLTVIGTPPSGPTVNNGPINLPQIQTPDLLSVAIDLSGTQGNGWLKVQLLP</sequence>
<proteinExistence type="predicted"/>